<accession>A0A4W5QUF9</accession>
<dbReference type="Ensembl" id="ENSHHUT00000082494.1">
    <property type="protein sequence ID" value="ENSHHUP00000079927.1"/>
    <property type="gene ID" value="ENSHHUG00000046563.1"/>
</dbReference>
<sequence length="218" mass="24226">MQEFLTALYVFLMFNNNVNRMAEQETMPNDPLTSNEFSATILHQSAVDKALKSENGHLDLFLSFLLSLSLESNQTLLRGLPTQTRSSSQSHKETVEYVKENPSPEKCISLFHCLNELNDHSLVEEIQRHLGSGNLSTAKRSPAESSALVFVLLTSEEMLDIFDLRKFSGSEEGLLPVVKASRVVLLMGCNVTEKCCEALASSLSSSQLRTLNLDNNDL</sequence>
<name>A0A4W5QUF9_9TELE</name>
<dbReference type="Proteomes" id="UP000314982">
    <property type="component" value="Unassembled WGS sequence"/>
</dbReference>
<dbReference type="InterPro" id="IPR041267">
    <property type="entry name" value="NLRP_HD2"/>
</dbReference>
<dbReference type="SUPFAM" id="SSF52047">
    <property type="entry name" value="RNI-like"/>
    <property type="match status" value="1"/>
</dbReference>
<dbReference type="InterPro" id="IPR032675">
    <property type="entry name" value="LRR_dom_sf"/>
</dbReference>
<protein>
    <recommendedName>
        <fullName evidence="3">NACHT LRR and PYD domain-containing protein</fullName>
    </recommendedName>
</protein>
<reference evidence="4" key="3">
    <citation type="submission" date="2025-09" db="UniProtKB">
        <authorList>
            <consortium name="Ensembl"/>
        </authorList>
    </citation>
    <scope>IDENTIFICATION</scope>
</reference>
<evidence type="ECO:0000313" key="5">
    <source>
        <dbReference type="Proteomes" id="UP000314982"/>
    </source>
</evidence>
<keyword evidence="2" id="KW-0677">Repeat</keyword>
<organism evidence="4 5">
    <name type="scientific">Hucho hucho</name>
    <name type="common">huchen</name>
    <dbReference type="NCBI Taxonomy" id="62062"/>
    <lineage>
        <taxon>Eukaryota</taxon>
        <taxon>Metazoa</taxon>
        <taxon>Chordata</taxon>
        <taxon>Craniata</taxon>
        <taxon>Vertebrata</taxon>
        <taxon>Euteleostomi</taxon>
        <taxon>Actinopterygii</taxon>
        <taxon>Neopterygii</taxon>
        <taxon>Teleostei</taxon>
        <taxon>Protacanthopterygii</taxon>
        <taxon>Salmoniformes</taxon>
        <taxon>Salmonidae</taxon>
        <taxon>Salmoninae</taxon>
        <taxon>Hucho</taxon>
    </lineage>
</organism>
<dbReference type="AlphaFoldDB" id="A0A4W5QUF9"/>
<dbReference type="GeneTree" id="ENSGT01150000286904"/>
<reference evidence="4" key="2">
    <citation type="submission" date="2025-08" db="UniProtKB">
        <authorList>
            <consortium name="Ensembl"/>
        </authorList>
    </citation>
    <scope>IDENTIFICATION</scope>
</reference>
<evidence type="ECO:0000256" key="2">
    <source>
        <dbReference type="ARBA" id="ARBA00022737"/>
    </source>
</evidence>
<feature type="domain" description="NACHT LRR and PYD" evidence="3">
    <location>
        <begin position="2"/>
        <end position="125"/>
    </location>
</feature>
<dbReference type="Gene3D" id="3.80.10.10">
    <property type="entry name" value="Ribonuclease Inhibitor"/>
    <property type="match status" value="1"/>
</dbReference>
<dbReference type="InterPro" id="IPR051261">
    <property type="entry name" value="NLR"/>
</dbReference>
<keyword evidence="5" id="KW-1185">Reference proteome</keyword>
<evidence type="ECO:0000259" key="3">
    <source>
        <dbReference type="Pfam" id="PF17776"/>
    </source>
</evidence>
<dbReference type="Pfam" id="PF17776">
    <property type="entry name" value="NLRC4_HD2"/>
    <property type="match status" value="1"/>
</dbReference>
<dbReference type="PANTHER" id="PTHR24106">
    <property type="entry name" value="NACHT, LRR AND CARD DOMAINS-CONTAINING"/>
    <property type="match status" value="1"/>
</dbReference>
<keyword evidence="1" id="KW-0433">Leucine-rich repeat</keyword>
<evidence type="ECO:0000256" key="1">
    <source>
        <dbReference type="ARBA" id="ARBA00022614"/>
    </source>
</evidence>
<reference evidence="5" key="1">
    <citation type="submission" date="2018-06" db="EMBL/GenBank/DDBJ databases">
        <title>Genome assembly of Danube salmon.</title>
        <authorList>
            <person name="Macqueen D.J."/>
            <person name="Gundappa M.K."/>
        </authorList>
    </citation>
    <scope>NUCLEOTIDE SEQUENCE [LARGE SCALE GENOMIC DNA]</scope>
</reference>
<proteinExistence type="predicted"/>
<dbReference type="STRING" id="62062.ENSHHUP00000079927"/>
<evidence type="ECO:0000313" key="4">
    <source>
        <dbReference type="Ensembl" id="ENSHHUP00000079927.1"/>
    </source>
</evidence>